<comment type="similarity">
    <text evidence="1">Belongs to the glycosyltransferase 8 family.</text>
</comment>
<feature type="region of interest" description="Disordered" evidence="2">
    <location>
        <begin position="27"/>
        <end position="46"/>
    </location>
</feature>
<reference evidence="3 4" key="1">
    <citation type="submission" date="2024-06" db="EMBL/GenBank/DDBJ databases">
        <title>A chromosome level genome sequence of Diviner's sage (Salvia divinorum).</title>
        <authorList>
            <person name="Ford S.A."/>
            <person name="Ro D.-K."/>
            <person name="Ness R.W."/>
            <person name="Phillips M.A."/>
        </authorList>
    </citation>
    <scope>NUCLEOTIDE SEQUENCE [LARGE SCALE GENOMIC DNA]</scope>
    <source>
        <strain evidence="3">SAF-2024a</strain>
        <tissue evidence="3">Leaf</tissue>
    </source>
</reference>
<dbReference type="EC" id="2.4.1.43" evidence="3"/>
<dbReference type="Gene3D" id="3.90.550.10">
    <property type="entry name" value="Spore Coat Polysaccharide Biosynthesis Protein SpsA, Chain A"/>
    <property type="match status" value="1"/>
</dbReference>
<dbReference type="Proteomes" id="UP001567538">
    <property type="component" value="Unassembled WGS sequence"/>
</dbReference>
<accession>A0ABD1GXZ1</accession>
<organism evidence="3 4">
    <name type="scientific">Salvia divinorum</name>
    <name type="common">Maria pastora</name>
    <name type="synonym">Diviner's sage</name>
    <dbReference type="NCBI Taxonomy" id="28513"/>
    <lineage>
        <taxon>Eukaryota</taxon>
        <taxon>Viridiplantae</taxon>
        <taxon>Streptophyta</taxon>
        <taxon>Embryophyta</taxon>
        <taxon>Tracheophyta</taxon>
        <taxon>Spermatophyta</taxon>
        <taxon>Magnoliopsida</taxon>
        <taxon>eudicotyledons</taxon>
        <taxon>Gunneridae</taxon>
        <taxon>Pentapetalae</taxon>
        <taxon>asterids</taxon>
        <taxon>lamiids</taxon>
        <taxon>Lamiales</taxon>
        <taxon>Lamiaceae</taxon>
        <taxon>Nepetoideae</taxon>
        <taxon>Mentheae</taxon>
        <taxon>Salviinae</taxon>
        <taxon>Salvia</taxon>
        <taxon>Salvia subgen. Calosphace</taxon>
    </lineage>
</organism>
<dbReference type="SUPFAM" id="SSF53448">
    <property type="entry name" value="Nucleotide-diphospho-sugar transferases"/>
    <property type="match status" value="1"/>
</dbReference>
<evidence type="ECO:0000313" key="3">
    <source>
        <dbReference type="EMBL" id="KAL1549025.1"/>
    </source>
</evidence>
<dbReference type="InterPro" id="IPR029044">
    <property type="entry name" value="Nucleotide-diphossugar_trans"/>
</dbReference>
<keyword evidence="3" id="KW-0808">Transferase</keyword>
<evidence type="ECO:0000313" key="4">
    <source>
        <dbReference type="Proteomes" id="UP001567538"/>
    </source>
</evidence>
<gene>
    <name evidence="3" type="ORF">AAHA92_17181</name>
</gene>
<dbReference type="Pfam" id="PF25557">
    <property type="entry name" value="GAUT_1"/>
    <property type="match status" value="1"/>
</dbReference>
<dbReference type="PANTHER" id="PTHR32116">
    <property type="entry name" value="GALACTURONOSYLTRANSFERASE 4-RELATED"/>
    <property type="match status" value="1"/>
</dbReference>
<dbReference type="InterPro" id="IPR029993">
    <property type="entry name" value="GAUT"/>
</dbReference>
<dbReference type="GO" id="GO:0047262">
    <property type="term" value="F:polygalacturonate 4-alpha-galacturonosyltransferase activity"/>
    <property type="evidence" value="ECO:0007669"/>
    <property type="project" value="UniProtKB-EC"/>
</dbReference>
<evidence type="ECO:0000256" key="2">
    <source>
        <dbReference type="SAM" id="MobiDB-lite"/>
    </source>
</evidence>
<dbReference type="EMBL" id="JBEAFC010000007">
    <property type="protein sequence ID" value="KAL1549025.1"/>
    <property type="molecule type" value="Genomic_DNA"/>
</dbReference>
<proteinExistence type="inferred from homology"/>
<comment type="caution">
    <text evidence="3">The sequence shown here is derived from an EMBL/GenBank/DDBJ whole genome shotgun (WGS) entry which is preliminary data.</text>
</comment>
<keyword evidence="3" id="KW-0328">Glycosyltransferase</keyword>
<evidence type="ECO:0000256" key="1">
    <source>
        <dbReference type="ARBA" id="ARBA00006351"/>
    </source>
</evidence>
<sequence>MCGNKSMFVELDESECSSFKATGNDTNGYPVPTDLPEPVKKTSGSLDRDKVRGETIAVVESEMICELKFGSYYFWRREQREKMEDGFVKRMKHLLFVARAYYPSIAKLPKFDKLMKQNIQDFERVLSETTTDKDLPPQLEPLCHFSNNVLASSVAINSTVSQAQGSEKLVFHLLTDKKNIFAMKLGFFRNKYGDAVVQVLNVEDLRLYNHHKAAPLHLSMPEEFHSLEKVVVLGDGVIVQRDLSALWNLVMAESLMKILVPGHLV</sequence>
<dbReference type="AlphaFoldDB" id="A0ABD1GXZ1"/>
<dbReference type="PANTHER" id="PTHR32116:SF12">
    <property type="entry name" value="GALACTURONOSYLTRANSFERASE 7-RELATED"/>
    <property type="match status" value="1"/>
</dbReference>
<name>A0ABD1GXZ1_SALDI</name>
<keyword evidence="4" id="KW-1185">Reference proteome</keyword>
<protein>
    <submittedName>
        <fullName evidence="3">Polygalacturonate 4-alpha-galacturonosyltransferase</fullName>
        <ecNumber evidence="3">2.4.1.43</ecNumber>
    </submittedName>
</protein>